<dbReference type="PANTHER" id="PTHR43191">
    <property type="entry name" value="RRNA METHYLTRANSFERASE 3"/>
    <property type="match status" value="1"/>
</dbReference>
<evidence type="ECO:0000313" key="6">
    <source>
        <dbReference type="Proteomes" id="UP000530514"/>
    </source>
</evidence>
<dbReference type="OrthoDB" id="9794400at2"/>
<dbReference type="Gene3D" id="3.40.1280.10">
    <property type="match status" value="1"/>
</dbReference>
<dbReference type="Proteomes" id="UP000530514">
    <property type="component" value="Unassembled WGS sequence"/>
</dbReference>
<evidence type="ECO:0000256" key="2">
    <source>
        <dbReference type="ARBA" id="ARBA00022603"/>
    </source>
</evidence>
<dbReference type="SUPFAM" id="SSF75217">
    <property type="entry name" value="alpha/beta knot"/>
    <property type="match status" value="1"/>
</dbReference>
<evidence type="ECO:0000256" key="3">
    <source>
        <dbReference type="ARBA" id="ARBA00022679"/>
    </source>
</evidence>
<dbReference type="InterPro" id="IPR029026">
    <property type="entry name" value="tRNA_m1G_MTases_N"/>
</dbReference>
<dbReference type="CDD" id="cd18095">
    <property type="entry name" value="SpoU-like_rRNA-MTase"/>
    <property type="match status" value="1"/>
</dbReference>
<sequence length="269" mass="29563">MTKIRLITSQANEQVKQWQKLKTKKGRLQQGALLIEGEHLMEEALKAGIPFFAVLLEQGKTGITEPLLHRFPERVPVYELAPPLFRRLVETETPQGIAAVIRLPEWSPDELLARQKQEATYLLLDAIQDPGNLGTIIRTAKAAGVDGILLGKGTVDPFNSKAVRAAMGSIFRIPLVQADLAEAIGMLGEQGVTVVGTTPHAGVYHFDYPYSKRVAILLGNEGRGVHPDLLARADVQVKIPMPGQTESLNVSSVGAILLFERVRQQYQHK</sequence>
<dbReference type="GO" id="GO:0006396">
    <property type="term" value="P:RNA processing"/>
    <property type="evidence" value="ECO:0007669"/>
    <property type="project" value="InterPro"/>
</dbReference>
<evidence type="ECO:0000313" key="5">
    <source>
        <dbReference type="EMBL" id="MBA4543745.1"/>
    </source>
</evidence>
<name>A0A7W1XBP9_9BACL</name>
<dbReference type="InterPro" id="IPR051259">
    <property type="entry name" value="rRNA_Methyltransferase"/>
</dbReference>
<dbReference type="PANTHER" id="PTHR43191:SF2">
    <property type="entry name" value="RRNA METHYLTRANSFERASE 3, MITOCHONDRIAL"/>
    <property type="match status" value="1"/>
</dbReference>
<proteinExistence type="inferred from homology"/>
<organism evidence="5 6">
    <name type="scientific">Thermoactinomyces daqus</name>
    <dbReference type="NCBI Taxonomy" id="1329516"/>
    <lineage>
        <taxon>Bacteria</taxon>
        <taxon>Bacillati</taxon>
        <taxon>Bacillota</taxon>
        <taxon>Bacilli</taxon>
        <taxon>Bacillales</taxon>
        <taxon>Thermoactinomycetaceae</taxon>
        <taxon>Thermoactinomyces</taxon>
    </lineage>
</organism>
<dbReference type="GO" id="GO:0005737">
    <property type="term" value="C:cytoplasm"/>
    <property type="evidence" value="ECO:0007669"/>
    <property type="project" value="UniProtKB-ARBA"/>
</dbReference>
<dbReference type="Pfam" id="PF00588">
    <property type="entry name" value="SpoU_methylase"/>
    <property type="match status" value="1"/>
</dbReference>
<evidence type="ECO:0000259" key="4">
    <source>
        <dbReference type="SMART" id="SM00967"/>
    </source>
</evidence>
<dbReference type="GO" id="GO:0003723">
    <property type="term" value="F:RNA binding"/>
    <property type="evidence" value="ECO:0007669"/>
    <property type="project" value="InterPro"/>
</dbReference>
<evidence type="ECO:0000256" key="1">
    <source>
        <dbReference type="ARBA" id="ARBA00007228"/>
    </source>
</evidence>
<dbReference type="Gene3D" id="3.30.1330.30">
    <property type="match status" value="1"/>
</dbReference>
<feature type="domain" description="RNA 2-O ribose methyltransferase substrate binding" evidence="4">
    <location>
        <begin position="34"/>
        <end position="107"/>
    </location>
</feature>
<gene>
    <name evidence="5" type="ORF">H1164_12680</name>
</gene>
<dbReference type="InterPro" id="IPR013123">
    <property type="entry name" value="SpoU_subst-bd"/>
</dbReference>
<dbReference type="AlphaFoldDB" id="A0A7W1XBP9"/>
<dbReference type="GO" id="GO:0032259">
    <property type="term" value="P:methylation"/>
    <property type="evidence" value="ECO:0007669"/>
    <property type="project" value="UniProtKB-KW"/>
</dbReference>
<dbReference type="SUPFAM" id="SSF55315">
    <property type="entry name" value="L30e-like"/>
    <property type="match status" value="1"/>
</dbReference>
<dbReference type="InterPro" id="IPR029028">
    <property type="entry name" value="Alpha/beta_knot_MTases"/>
</dbReference>
<reference evidence="5 6" key="1">
    <citation type="submission" date="2020-07" db="EMBL/GenBank/DDBJ databases">
        <authorList>
            <person name="Feng H."/>
        </authorList>
    </citation>
    <scope>NUCLEOTIDE SEQUENCE [LARGE SCALE GENOMIC DNA]</scope>
    <source>
        <strain evidence="6">s-11</strain>
    </source>
</reference>
<dbReference type="RefSeq" id="WP_052154400.1">
    <property type="nucleotide sequence ID" value="NZ_JACEIP010000020.1"/>
</dbReference>
<dbReference type="InterPro" id="IPR001537">
    <property type="entry name" value="SpoU_MeTrfase"/>
</dbReference>
<keyword evidence="2 5" id="KW-0489">Methyltransferase</keyword>
<comment type="similarity">
    <text evidence="1">Belongs to the class IV-like SAM-binding methyltransferase superfamily. RNA methyltransferase TrmH family.</text>
</comment>
<accession>A0A7W1XBP9</accession>
<protein>
    <submittedName>
        <fullName evidence="5">RNA methyltransferase</fullName>
    </submittedName>
</protein>
<dbReference type="EMBL" id="JACEIP010000020">
    <property type="protein sequence ID" value="MBA4543745.1"/>
    <property type="molecule type" value="Genomic_DNA"/>
</dbReference>
<dbReference type="GO" id="GO:0008173">
    <property type="term" value="F:RNA methyltransferase activity"/>
    <property type="evidence" value="ECO:0007669"/>
    <property type="project" value="InterPro"/>
</dbReference>
<keyword evidence="3 5" id="KW-0808">Transferase</keyword>
<dbReference type="Pfam" id="PF22435">
    <property type="entry name" value="MRM3-like_sub_bind"/>
    <property type="match status" value="1"/>
</dbReference>
<dbReference type="InterPro" id="IPR053888">
    <property type="entry name" value="MRM3-like_sub_bind"/>
</dbReference>
<comment type="caution">
    <text evidence="5">The sequence shown here is derived from an EMBL/GenBank/DDBJ whole genome shotgun (WGS) entry which is preliminary data.</text>
</comment>
<dbReference type="InterPro" id="IPR029064">
    <property type="entry name" value="Ribosomal_eL30-like_sf"/>
</dbReference>
<dbReference type="SMART" id="SM00967">
    <property type="entry name" value="SpoU_sub_bind"/>
    <property type="match status" value="1"/>
</dbReference>
<keyword evidence="6" id="KW-1185">Reference proteome</keyword>